<evidence type="ECO:0000313" key="3">
    <source>
        <dbReference type="Proteomes" id="UP000266861"/>
    </source>
</evidence>
<organism evidence="2 3">
    <name type="scientific">Diversispora epigaea</name>
    <dbReference type="NCBI Taxonomy" id="1348612"/>
    <lineage>
        <taxon>Eukaryota</taxon>
        <taxon>Fungi</taxon>
        <taxon>Fungi incertae sedis</taxon>
        <taxon>Mucoromycota</taxon>
        <taxon>Glomeromycotina</taxon>
        <taxon>Glomeromycetes</taxon>
        <taxon>Diversisporales</taxon>
        <taxon>Diversisporaceae</taxon>
        <taxon>Diversispora</taxon>
    </lineage>
</organism>
<dbReference type="EMBL" id="PQFF01000246">
    <property type="protein sequence ID" value="RHZ70585.1"/>
    <property type="molecule type" value="Genomic_DNA"/>
</dbReference>
<keyword evidence="3" id="KW-1185">Reference proteome</keyword>
<sequence length="104" mass="12162">MEFLVSDFTAFLDDKEDYNVIIEVDKDGNKKTFAAHSAVLRYCSSYFNKTIFEPDISNKSFDIMLRSCDVETKFIFELMILIDELELEELFKQSEIHLIETKAS</sequence>
<gene>
    <name evidence="2" type="ORF">Glove_269g36</name>
</gene>
<dbReference type="InterPro" id="IPR000210">
    <property type="entry name" value="BTB/POZ_dom"/>
</dbReference>
<evidence type="ECO:0000259" key="1">
    <source>
        <dbReference type="Pfam" id="PF00651"/>
    </source>
</evidence>
<dbReference type="Gene3D" id="3.30.710.10">
    <property type="entry name" value="Potassium Channel Kv1.1, Chain A"/>
    <property type="match status" value="1"/>
</dbReference>
<reference evidence="2 3" key="1">
    <citation type="submission" date="2018-08" db="EMBL/GenBank/DDBJ databases">
        <title>Genome and evolution of the arbuscular mycorrhizal fungus Diversispora epigaea (formerly Glomus versiforme) and its bacterial endosymbionts.</title>
        <authorList>
            <person name="Sun X."/>
            <person name="Fei Z."/>
            <person name="Harrison M."/>
        </authorList>
    </citation>
    <scope>NUCLEOTIDE SEQUENCE [LARGE SCALE GENOMIC DNA]</scope>
    <source>
        <strain evidence="2 3">IT104</strain>
    </source>
</reference>
<proteinExistence type="predicted"/>
<dbReference type="Proteomes" id="UP000266861">
    <property type="component" value="Unassembled WGS sequence"/>
</dbReference>
<dbReference type="SUPFAM" id="SSF54695">
    <property type="entry name" value="POZ domain"/>
    <property type="match status" value="1"/>
</dbReference>
<feature type="domain" description="BTB" evidence="1">
    <location>
        <begin position="12"/>
        <end position="71"/>
    </location>
</feature>
<evidence type="ECO:0000313" key="2">
    <source>
        <dbReference type="EMBL" id="RHZ70585.1"/>
    </source>
</evidence>
<dbReference type="AlphaFoldDB" id="A0A397I4W6"/>
<dbReference type="Pfam" id="PF00651">
    <property type="entry name" value="BTB"/>
    <property type="match status" value="1"/>
</dbReference>
<accession>A0A397I4W6</accession>
<protein>
    <recommendedName>
        <fullName evidence="1">BTB domain-containing protein</fullName>
    </recommendedName>
</protein>
<dbReference type="OrthoDB" id="408604at2759"/>
<dbReference type="InterPro" id="IPR011333">
    <property type="entry name" value="SKP1/BTB/POZ_sf"/>
</dbReference>
<name>A0A397I4W6_9GLOM</name>
<comment type="caution">
    <text evidence="2">The sequence shown here is derived from an EMBL/GenBank/DDBJ whole genome shotgun (WGS) entry which is preliminary data.</text>
</comment>